<keyword evidence="2" id="KW-1185">Reference proteome</keyword>
<reference evidence="1 2" key="1">
    <citation type="submission" date="2014-03" db="EMBL/GenBank/DDBJ databases">
        <title>Draft genome sequence of the novel thermoacidophilic archaea Acidianus copahuensis ALE1 strain, isolated from Copahue volcanic area in Neuquen Argentina.</title>
        <authorList>
            <person name="Urbieta M.S."/>
            <person name="Rascovan N."/>
            <person name="Castro C."/>
            <person name="Revale S."/>
            <person name="Giaveno M.A."/>
            <person name="Vazquez M.P."/>
            <person name="Donati E.R."/>
        </authorList>
    </citation>
    <scope>NUCLEOTIDE SEQUENCE [LARGE SCALE GENOMIC DNA]</scope>
    <source>
        <strain evidence="1 2">ALE1</strain>
    </source>
</reference>
<dbReference type="RefSeq" id="WP_048099943.1">
    <property type="nucleotide sequence ID" value="NZ_JFZT01000045.1"/>
</dbReference>
<dbReference type="EMBL" id="JFZT01000045">
    <property type="protein sequence ID" value="EZQ04756.1"/>
    <property type="molecule type" value="Genomic_DNA"/>
</dbReference>
<organism evidence="1 2">
    <name type="scientific">Candidatus Acidianus copahuensis</name>
    <dbReference type="NCBI Taxonomy" id="1160895"/>
    <lineage>
        <taxon>Archaea</taxon>
        <taxon>Thermoproteota</taxon>
        <taxon>Thermoprotei</taxon>
        <taxon>Sulfolobales</taxon>
        <taxon>Sulfolobaceae</taxon>
        <taxon>Acidianus</taxon>
    </lineage>
</organism>
<accession>A0A031LMR3</accession>
<dbReference type="Proteomes" id="UP000024332">
    <property type="component" value="Unassembled WGS sequence"/>
</dbReference>
<protein>
    <submittedName>
        <fullName evidence="1">Uncharacterized protein</fullName>
    </submittedName>
</protein>
<sequence length="140" mass="16250">MEPNTDELKRFLENKIISLKKEVEYYEYLLSLLESGYTPIKGNKGSLEYIKNRKGETIAEVFFTPPLMKVVIKKKINIKEAYMNALSKILEDAKNSDKIEYNIISDKEDLREINITNIRDNITYNKLKVGLQTILERASA</sequence>
<evidence type="ECO:0000313" key="1">
    <source>
        <dbReference type="EMBL" id="EZQ04756.1"/>
    </source>
</evidence>
<evidence type="ECO:0000313" key="2">
    <source>
        <dbReference type="Proteomes" id="UP000024332"/>
    </source>
</evidence>
<dbReference type="STRING" id="1160895.CM19_08560"/>
<comment type="caution">
    <text evidence="1">The sequence shown here is derived from an EMBL/GenBank/DDBJ whole genome shotgun (WGS) entry which is preliminary data.</text>
</comment>
<dbReference type="OrthoDB" id="35722at2157"/>
<proteinExistence type="predicted"/>
<gene>
    <name evidence="1" type="ORF">CM19_08560</name>
</gene>
<dbReference type="AlphaFoldDB" id="A0A031LMR3"/>
<name>A0A031LMR3_9CREN</name>